<dbReference type="InterPro" id="IPR018391">
    <property type="entry name" value="PQQ_b-propeller_rpt"/>
</dbReference>
<dbReference type="SUPFAM" id="SSF50998">
    <property type="entry name" value="Quinoprotein alcohol dehydrogenase-like"/>
    <property type="match status" value="1"/>
</dbReference>
<feature type="domain" description="Pyrrolo-quinoline quinone repeat" evidence="1">
    <location>
        <begin position="34"/>
        <end position="158"/>
    </location>
</feature>
<evidence type="ECO:0000313" key="2">
    <source>
        <dbReference type="EMBL" id="SVC42271.1"/>
    </source>
</evidence>
<dbReference type="AlphaFoldDB" id="A0A382M4X2"/>
<dbReference type="InterPro" id="IPR011047">
    <property type="entry name" value="Quinoprotein_ADH-like_sf"/>
</dbReference>
<dbReference type="EMBL" id="UINC01090378">
    <property type="protein sequence ID" value="SVC42271.1"/>
    <property type="molecule type" value="Genomic_DNA"/>
</dbReference>
<organism evidence="2">
    <name type="scientific">marine metagenome</name>
    <dbReference type="NCBI Taxonomy" id="408172"/>
    <lineage>
        <taxon>unclassified sequences</taxon>
        <taxon>metagenomes</taxon>
        <taxon>ecological metagenomes</taxon>
    </lineage>
</organism>
<dbReference type="InterPro" id="IPR002372">
    <property type="entry name" value="PQQ_rpt_dom"/>
</dbReference>
<dbReference type="PANTHER" id="PTHR34512">
    <property type="entry name" value="CELL SURFACE PROTEIN"/>
    <property type="match status" value="1"/>
</dbReference>
<name>A0A382M4X2_9ZZZZ</name>
<dbReference type="SMART" id="SM00564">
    <property type="entry name" value="PQQ"/>
    <property type="match status" value="3"/>
</dbReference>
<evidence type="ECO:0000259" key="1">
    <source>
        <dbReference type="Pfam" id="PF13360"/>
    </source>
</evidence>
<protein>
    <recommendedName>
        <fullName evidence="1">Pyrrolo-quinoline quinone repeat domain-containing protein</fullName>
    </recommendedName>
</protein>
<dbReference type="PANTHER" id="PTHR34512:SF30">
    <property type="entry name" value="OUTER MEMBRANE PROTEIN ASSEMBLY FACTOR BAMB"/>
    <property type="match status" value="1"/>
</dbReference>
<feature type="non-terminal residue" evidence="2">
    <location>
        <position position="1"/>
    </location>
</feature>
<proteinExistence type="predicted"/>
<reference evidence="2" key="1">
    <citation type="submission" date="2018-05" db="EMBL/GenBank/DDBJ databases">
        <authorList>
            <person name="Lanie J.A."/>
            <person name="Ng W.-L."/>
            <person name="Kazmierczak K.M."/>
            <person name="Andrzejewski T.M."/>
            <person name="Davidsen T.M."/>
            <person name="Wayne K.J."/>
            <person name="Tettelin H."/>
            <person name="Glass J.I."/>
            <person name="Rusch D."/>
            <person name="Podicherti R."/>
            <person name="Tsui H.-C.T."/>
            <person name="Winkler M.E."/>
        </authorList>
    </citation>
    <scope>NUCLEOTIDE SEQUENCE</scope>
</reference>
<accession>A0A382M4X2</accession>
<dbReference type="Gene3D" id="2.130.10.10">
    <property type="entry name" value="YVTN repeat-like/Quinoprotein amine dehydrogenase"/>
    <property type="match status" value="1"/>
</dbReference>
<sequence length="171" mass="18716">VDLPVWGSPTISEELIYFGLGKGNFVESHQVPAGGVIALNLKTGEEVWSFKTADAVLTAISFMKNYVYFGCRDGYVYALEAKTGDIFWKTPIDTPIVSSPAVTKDSIYFGGTNGVIYCLETKTGDMNWWYNTDDVSSEIKIYSSPAVANGKLYIGSSDRYLFCLGDAVPTN</sequence>
<gene>
    <name evidence="2" type="ORF">METZ01_LOCUS295125</name>
</gene>
<dbReference type="Pfam" id="PF13360">
    <property type="entry name" value="PQQ_2"/>
    <property type="match status" value="1"/>
</dbReference>
<dbReference type="InterPro" id="IPR015943">
    <property type="entry name" value="WD40/YVTN_repeat-like_dom_sf"/>
</dbReference>